<feature type="signal peptide" evidence="12">
    <location>
        <begin position="1"/>
        <end position="18"/>
    </location>
</feature>
<feature type="chain" id="PRO_5020613693" description="thioredoxin-dependent peroxiredoxin" evidence="12">
    <location>
        <begin position="19"/>
        <end position="195"/>
    </location>
</feature>
<dbReference type="GO" id="GO:0034599">
    <property type="term" value="P:cellular response to oxidative stress"/>
    <property type="evidence" value="ECO:0007669"/>
    <property type="project" value="TreeGrafter"/>
</dbReference>
<comment type="caution">
    <text evidence="14">The sequence shown here is derived from an EMBL/GenBank/DDBJ whole genome shotgun (WGS) entry which is preliminary data.</text>
</comment>
<dbReference type="InterPro" id="IPR050924">
    <property type="entry name" value="Peroxiredoxin_BCP/PrxQ"/>
</dbReference>
<evidence type="ECO:0000256" key="1">
    <source>
        <dbReference type="ARBA" id="ARBA00003330"/>
    </source>
</evidence>
<comment type="catalytic activity">
    <reaction evidence="11">
        <text>a hydroperoxide + [thioredoxin]-dithiol = an alcohol + [thioredoxin]-disulfide + H2O</text>
        <dbReference type="Rhea" id="RHEA:62620"/>
        <dbReference type="Rhea" id="RHEA-COMP:10698"/>
        <dbReference type="Rhea" id="RHEA-COMP:10700"/>
        <dbReference type="ChEBI" id="CHEBI:15377"/>
        <dbReference type="ChEBI" id="CHEBI:29950"/>
        <dbReference type="ChEBI" id="CHEBI:30879"/>
        <dbReference type="ChEBI" id="CHEBI:35924"/>
        <dbReference type="ChEBI" id="CHEBI:50058"/>
        <dbReference type="EC" id="1.11.1.24"/>
    </reaction>
</comment>
<proteinExistence type="inferred from homology"/>
<dbReference type="InterPro" id="IPR013766">
    <property type="entry name" value="Thioredoxin_domain"/>
</dbReference>
<keyword evidence="6" id="KW-1015">Disulfide bond</keyword>
<evidence type="ECO:0000256" key="2">
    <source>
        <dbReference type="ARBA" id="ARBA00013017"/>
    </source>
</evidence>
<gene>
    <name evidence="14" type="ORF">E0486_04630</name>
</gene>
<dbReference type="Gene3D" id="3.40.30.10">
    <property type="entry name" value="Glutaredoxin"/>
    <property type="match status" value="1"/>
</dbReference>
<evidence type="ECO:0000256" key="5">
    <source>
        <dbReference type="ARBA" id="ARBA00023002"/>
    </source>
</evidence>
<dbReference type="Pfam" id="PF00578">
    <property type="entry name" value="AhpC-TSA"/>
    <property type="match status" value="1"/>
</dbReference>
<dbReference type="GO" id="GO:0008379">
    <property type="term" value="F:thioredoxin peroxidase activity"/>
    <property type="evidence" value="ECO:0007669"/>
    <property type="project" value="TreeGrafter"/>
</dbReference>
<accession>A0A4R4E7E7</accession>
<evidence type="ECO:0000259" key="13">
    <source>
        <dbReference type="PROSITE" id="PS51352"/>
    </source>
</evidence>
<dbReference type="AlphaFoldDB" id="A0A4R4E7E7"/>
<dbReference type="InterPro" id="IPR000866">
    <property type="entry name" value="AhpC/TSA"/>
</dbReference>
<evidence type="ECO:0000256" key="11">
    <source>
        <dbReference type="ARBA" id="ARBA00049091"/>
    </source>
</evidence>
<evidence type="ECO:0000256" key="3">
    <source>
        <dbReference type="ARBA" id="ARBA00022559"/>
    </source>
</evidence>
<sequence>MKALFLTLFTALSLAVSAQDKPEGLFINSKAPEFNLKDQNGKSVSLKDLRKKGPVLIVFYRGNWCPYCNKELKGLQDSLQLLTEKSAQVVAITPEAPEGVQETVKKTGASFPILYDADAKLAKAYAVAYQVDARTISRMKAGDIDLLKTNNQKETAWLPVPAVYIVNRDGTITYRYFNENFRQRPSVAELLKQVQ</sequence>
<keyword evidence="4" id="KW-0049">Antioxidant</keyword>
<evidence type="ECO:0000256" key="12">
    <source>
        <dbReference type="SAM" id="SignalP"/>
    </source>
</evidence>
<dbReference type="CDD" id="cd02970">
    <property type="entry name" value="PRX_like2"/>
    <property type="match status" value="1"/>
</dbReference>
<dbReference type="InterPro" id="IPR036249">
    <property type="entry name" value="Thioredoxin-like_sf"/>
</dbReference>
<dbReference type="GO" id="GO:0045454">
    <property type="term" value="P:cell redox homeostasis"/>
    <property type="evidence" value="ECO:0007669"/>
    <property type="project" value="TreeGrafter"/>
</dbReference>
<name>A0A4R4E7E7_9BACT</name>
<organism evidence="14 15">
    <name type="scientific">Flaviaesturariibacter aridisoli</name>
    <dbReference type="NCBI Taxonomy" id="2545761"/>
    <lineage>
        <taxon>Bacteria</taxon>
        <taxon>Pseudomonadati</taxon>
        <taxon>Bacteroidota</taxon>
        <taxon>Chitinophagia</taxon>
        <taxon>Chitinophagales</taxon>
        <taxon>Chitinophagaceae</taxon>
        <taxon>Flaviaestuariibacter</taxon>
    </lineage>
</organism>
<evidence type="ECO:0000313" key="15">
    <source>
        <dbReference type="Proteomes" id="UP000295164"/>
    </source>
</evidence>
<dbReference type="SUPFAM" id="SSF52833">
    <property type="entry name" value="Thioredoxin-like"/>
    <property type="match status" value="1"/>
</dbReference>
<dbReference type="PANTHER" id="PTHR42801">
    <property type="entry name" value="THIOREDOXIN-DEPENDENT PEROXIDE REDUCTASE"/>
    <property type="match status" value="1"/>
</dbReference>
<dbReference type="OrthoDB" id="9805634at2"/>
<dbReference type="PROSITE" id="PS51352">
    <property type="entry name" value="THIOREDOXIN_2"/>
    <property type="match status" value="1"/>
</dbReference>
<dbReference type="RefSeq" id="WP_131850971.1">
    <property type="nucleotide sequence ID" value="NZ_SKFH01000004.1"/>
</dbReference>
<feature type="domain" description="Thioredoxin" evidence="13">
    <location>
        <begin position="25"/>
        <end position="195"/>
    </location>
</feature>
<dbReference type="Proteomes" id="UP000295164">
    <property type="component" value="Unassembled WGS sequence"/>
</dbReference>
<evidence type="ECO:0000256" key="4">
    <source>
        <dbReference type="ARBA" id="ARBA00022862"/>
    </source>
</evidence>
<evidence type="ECO:0000256" key="9">
    <source>
        <dbReference type="ARBA" id="ARBA00038489"/>
    </source>
</evidence>
<evidence type="ECO:0000256" key="8">
    <source>
        <dbReference type="ARBA" id="ARBA00032824"/>
    </source>
</evidence>
<keyword evidence="5" id="KW-0560">Oxidoreductase</keyword>
<dbReference type="GO" id="GO:0005737">
    <property type="term" value="C:cytoplasm"/>
    <property type="evidence" value="ECO:0007669"/>
    <property type="project" value="TreeGrafter"/>
</dbReference>
<evidence type="ECO:0000313" key="14">
    <source>
        <dbReference type="EMBL" id="TCZ73971.1"/>
    </source>
</evidence>
<comment type="similarity">
    <text evidence="9">Belongs to the peroxiredoxin family. BCP/PrxQ subfamily.</text>
</comment>
<dbReference type="PANTHER" id="PTHR42801:SF7">
    <property type="entry name" value="SLL1159 PROTEIN"/>
    <property type="match status" value="1"/>
</dbReference>
<evidence type="ECO:0000256" key="6">
    <source>
        <dbReference type="ARBA" id="ARBA00023157"/>
    </source>
</evidence>
<keyword evidence="7" id="KW-0676">Redox-active center</keyword>
<dbReference type="EMBL" id="SKFH01000004">
    <property type="protein sequence ID" value="TCZ73971.1"/>
    <property type="molecule type" value="Genomic_DNA"/>
</dbReference>
<evidence type="ECO:0000256" key="10">
    <source>
        <dbReference type="ARBA" id="ARBA00042639"/>
    </source>
</evidence>
<protein>
    <recommendedName>
        <fullName evidence="2">thioredoxin-dependent peroxiredoxin</fullName>
        <ecNumber evidence="2">1.11.1.24</ecNumber>
    </recommendedName>
    <alternativeName>
        <fullName evidence="8">Thioredoxin peroxidase</fullName>
    </alternativeName>
    <alternativeName>
        <fullName evidence="10">Thioredoxin-dependent peroxiredoxin Bcp</fullName>
    </alternativeName>
</protein>
<dbReference type="EC" id="1.11.1.24" evidence="2"/>
<evidence type="ECO:0000256" key="7">
    <source>
        <dbReference type="ARBA" id="ARBA00023284"/>
    </source>
</evidence>
<comment type="function">
    <text evidence="1">Thiol-specific peroxidase that catalyzes the reduction of hydrogen peroxide and organic hydroperoxides to water and alcohols, respectively. Plays a role in cell protection against oxidative stress by detoxifying peroxides and as sensor of hydrogen peroxide-mediated signaling events.</text>
</comment>
<keyword evidence="15" id="KW-1185">Reference proteome</keyword>
<reference evidence="14 15" key="1">
    <citation type="submission" date="2019-03" db="EMBL/GenBank/DDBJ databases">
        <authorList>
            <person name="Kim M.K.M."/>
        </authorList>
    </citation>
    <scope>NUCLEOTIDE SEQUENCE [LARGE SCALE GENOMIC DNA]</scope>
    <source>
        <strain evidence="14 15">17J68-15</strain>
    </source>
</reference>
<keyword evidence="12" id="KW-0732">Signal</keyword>
<keyword evidence="3" id="KW-0575">Peroxidase</keyword>